<feature type="compositionally biased region" description="Basic and acidic residues" evidence="11">
    <location>
        <begin position="402"/>
        <end position="414"/>
    </location>
</feature>
<feature type="compositionally biased region" description="Basic and acidic residues" evidence="11">
    <location>
        <begin position="54"/>
        <end position="77"/>
    </location>
</feature>
<name>A0A401FTB0_9BACT</name>
<evidence type="ECO:0000313" key="16">
    <source>
        <dbReference type="Proteomes" id="UP000288096"/>
    </source>
</evidence>
<dbReference type="GO" id="GO:0015627">
    <property type="term" value="C:type II protein secretion system complex"/>
    <property type="evidence" value="ECO:0007669"/>
    <property type="project" value="InterPro"/>
</dbReference>
<feature type="domain" description="NolW-like" evidence="13">
    <location>
        <begin position="352"/>
        <end position="467"/>
    </location>
</feature>
<dbReference type="GO" id="GO:0015628">
    <property type="term" value="P:protein secretion by the type II secretion system"/>
    <property type="evidence" value="ECO:0007669"/>
    <property type="project" value="InterPro"/>
</dbReference>
<comment type="caution">
    <text evidence="15">The sequence shown here is derived from an EMBL/GenBank/DDBJ whole genome shotgun (WGS) entry which is preliminary data.</text>
</comment>
<evidence type="ECO:0000256" key="8">
    <source>
        <dbReference type="ARBA" id="ARBA00023136"/>
    </source>
</evidence>
<evidence type="ECO:0000256" key="3">
    <source>
        <dbReference type="ARBA" id="ARBA00022448"/>
    </source>
</evidence>
<dbReference type="InterPro" id="IPR005644">
    <property type="entry name" value="NolW-like"/>
</dbReference>
<keyword evidence="9" id="KW-0998">Cell outer membrane</keyword>
<comment type="similarity">
    <text evidence="2">Belongs to the bacterial secretin family. GSP D subfamily.</text>
</comment>
<evidence type="ECO:0000259" key="12">
    <source>
        <dbReference type="Pfam" id="PF00263"/>
    </source>
</evidence>
<evidence type="ECO:0000259" key="13">
    <source>
        <dbReference type="Pfam" id="PF03958"/>
    </source>
</evidence>
<keyword evidence="3 10" id="KW-0813">Transport</keyword>
<proteinExistence type="inferred from homology"/>
<reference evidence="16" key="1">
    <citation type="submission" date="2017-11" db="EMBL/GenBank/DDBJ databases">
        <authorList>
            <person name="Watanabe M."/>
            <person name="Kojima H."/>
        </authorList>
    </citation>
    <scope>NUCLEOTIDE SEQUENCE [LARGE SCALE GENOMIC DNA]</scope>
    <source>
        <strain evidence="16">Tokyo 01</strain>
    </source>
</reference>
<protein>
    <submittedName>
        <fullName evidence="15">Type II secretion system protein GspD</fullName>
    </submittedName>
</protein>
<dbReference type="PANTHER" id="PTHR30332">
    <property type="entry name" value="PROBABLE GENERAL SECRETION PATHWAY PROTEIN D"/>
    <property type="match status" value="1"/>
</dbReference>
<dbReference type="InterPro" id="IPR050810">
    <property type="entry name" value="Bact_Secretion_Sys_Channel"/>
</dbReference>
<feature type="region of interest" description="Disordered" evidence="11">
    <location>
        <begin position="374"/>
        <end position="425"/>
    </location>
</feature>
<keyword evidence="8" id="KW-0472">Membrane</keyword>
<reference evidence="16" key="2">
    <citation type="submission" date="2019-01" db="EMBL/GenBank/DDBJ databases">
        <title>Genome sequence of Desulfonema ishimotonii strain Tokyo 01.</title>
        <authorList>
            <person name="Fukui M."/>
        </authorList>
    </citation>
    <scope>NUCLEOTIDE SEQUENCE [LARGE SCALE GENOMIC DNA]</scope>
    <source>
        <strain evidence="16">Tokyo 01</strain>
    </source>
</reference>
<dbReference type="PRINTS" id="PR00811">
    <property type="entry name" value="BCTERIALGSPD"/>
</dbReference>
<dbReference type="PRINTS" id="PR01032">
    <property type="entry name" value="PHAGEIV"/>
</dbReference>
<evidence type="ECO:0000313" key="15">
    <source>
        <dbReference type="EMBL" id="GBC60196.1"/>
    </source>
</evidence>
<evidence type="ECO:0000256" key="6">
    <source>
        <dbReference type="ARBA" id="ARBA00022729"/>
    </source>
</evidence>
<dbReference type="InterPro" id="IPR013356">
    <property type="entry name" value="T2SS_GspD"/>
</dbReference>
<evidence type="ECO:0000259" key="14">
    <source>
        <dbReference type="Pfam" id="PF21305"/>
    </source>
</evidence>
<keyword evidence="7" id="KW-0653">Protein transport</keyword>
<dbReference type="EMBL" id="BEXT01000001">
    <property type="protein sequence ID" value="GBC60196.1"/>
    <property type="molecule type" value="Genomic_DNA"/>
</dbReference>
<dbReference type="InterPro" id="IPR049371">
    <property type="entry name" value="GspD-like_N0"/>
</dbReference>
<evidence type="ECO:0000256" key="4">
    <source>
        <dbReference type="ARBA" id="ARBA00022452"/>
    </source>
</evidence>
<evidence type="ECO:0000256" key="2">
    <source>
        <dbReference type="ARBA" id="ARBA00006980"/>
    </source>
</evidence>
<feature type="region of interest" description="Disordered" evidence="11">
    <location>
        <begin position="1"/>
        <end position="107"/>
    </location>
</feature>
<evidence type="ECO:0000256" key="1">
    <source>
        <dbReference type="ARBA" id="ARBA00004442"/>
    </source>
</evidence>
<feature type="domain" description="Type II/III secretion system secretin-like" evidence="12">
    <location>
        <begin position="529"/>
        <end position="695"/>
    </location>
</feature>
<dbReference type="InterPro" id="IPR001775">
    <property type="entry name" value="GspD/PilQ"/>
</dbReference>
<dbReference type="AlphaFoldDB" id="A0A401FTB0"/>
<dbReference type="Gene3D" id="3.30.1370.120">
    <property type="match status" value="3"/>
</dbReference>
<keyword evidence="6" id="KW-0732">Signal</keyword>
<dbReference type="Pfam" id="PF03958">
    <property type="entry name" value="Secretin_N"/>
    <property type="match status" value="1"/>
</dbReference>
<evidence type="ECO:0000256" key="10">
    <source>
        <dbReference type="RuleBase" id="RU004004"/>
    </source>
</evidence>
<keyword evidence="16" id="KW-1185">Reference proteome</keyword>
<dbReference type="Proteomes" id="UP000288096">
    <property type="component" value="Unassembled WGS sequence"/>
</dbReference>
<dbReference type="PANTHER" id="PTHR30332:SF25">
    <property type="entry name" value="SECRETIN XPSD"/>
    <property type="match status" value="1"/>
</dbReference>
<dbReference type="Pfam" id="PF21305">
    <property type="entry name" value="type_II_gspD_N0"/>
    <property type="match status" value="1"/>
</dbReference>
<dbReference type="InterPro" id="IPR004846">
    <property type="entry name" value="T2SS/T3SS_dom"/>
</dbReference>
<keyword evidence="5" id="KW-0812">Transmembrane</keyword>
<organism evidence="15 16">
    <name type="scientific">Desulfonema ishimotonii</name>
    <dbReference type="NCBI Taxonomy" id="45657"/>
    <lineage>
        <taxon>Bacteria</taxon>
        <taxon>Pseudomonadati</taxon>
        <taxon>Thermodesulfobacteriota</taxon>
        <taxon>Desulfobacteria</taxon>
        <taxon>Desulfobacterales</taxon>
        <taxon>Desulfococcaceae</taxon>
        <taxon>Desulfonema</taxon>
    </lineage>
</organism>
<accession>A0A401FTB0</accession>
<keyword evidence="4" id="KW-1134">Transmembrane beta strand</keyword>
<dbReference type="Pfam" id="PF00263">
    <property type="entry name" value="Secretin"/>
    <property type="match status" value="1"/>
</dbReference>
<feature type="domain" description="GspD-like N0" evidence="14">
    <location>
        <begin position="112"/>
        <end position="180"/>
    </location>
</feature>
<gene>
    <name evidence="15" type="ORF">DENIS_1147</name>
</gene>
<comment type="subcellular location">
    <subcellularLocation>
        <location evidence="1 10">Cell outer membrane</location>
    </subcellularLocation>
</comment>
<evidence type="ECO:0000256" key="9">
    <source>
        <dbReference type="ARBA" id="ARBA00023237"/>
    </source>
</evidence>
<dbReference type="InterPro" id="IPR038591">
    <property type="entry name" value="NolW-like_sf"/>
</dbReference>
<evidence type="ECO:0000256" key="7">
    <source>
        <dbReference type="ARBA" id="ARBA00022927"/>
    </source>
</evidence>
<sequence>MVKQEPAAPVTPPAAMTLDHLPVSEAEDGQHRDAGDDMAVVEDARPPVQAVHAEPSREPHPQETGAADRYRSTRDTPSDLLGRVSPREGDFVMSRPRTPDAPSDGASDIVFNFDDADLLEVVRTMAELLRINYILDTNARGKVTIHTAGNLRKQDLFPVFYQVLEANGLTAVKEGSLYKIISLKDASRMPILSRYGRTAANVPPEERVVMQIIPLKHIAAQEMTKLLSPFISAEGTIISHADSNTLLVVDKGINIVKALRLADAFDIDLFRKMSHRFYTVGHGDAEEILKLLREILAAYGKDDKSDVKLIAVSRLNAILAISADPGVFEKIGMFIRRLDVPPGDSADPRIYVYPVRNGEAEELGSLLNTVFTGESAEDKKTASPKVAAEPGKNPYTPPNPFESEKKKKTDKKETAAASRSAEGASTLKGDVRITPDTTRNALIIEATPADYRIVEGILRQIDIMPRQVLIEVIIAEITLDGKNQLGVEWLYEKGTGGSLSTSLLSGQMGSAGLQFAIGQTDRWSMSLSALATENKANILSAPLVLASDNKEASINVSTQVPVASAEYLYDSGSSGVTQTNIQYRDTGIILSVTPHINDRGLVNMEISQEVSEEGGGVEVGGQSYPSFRERKVSTTLTVRHGQTIVMGGLMSKTSNNSDSGVPILSKIPGIGFLFGKDSDDFSKTDLVLLITPRVIVNLNDIDAVTEEFRSKVDHISQKVN</sequence>
<dbReference type="NCBIfam" id="TIGR02517">
    <property type="entry name" value="type_II_gspD"/>
    <property type="match status" value="1"/>
</dbReference>
<dbReference type="GO" id="GO:0009279">
    <property type="term" value="C:cell outer membrane"/>
    <property type="evidence" value="ECO:0007669"/>
    <property type="project" value="UniProtKB-SubCell"/>
</dbReference>
<evidence type="ECO:0000256" key="5">
    <source>
        <dbReference type="ARBA" id="ARBA00022692"/>
    </source>
</evidence>
<evidence type="ECO:0000256" key="11">
    <source>
        <dbReference type="SAM" id="MobiDB-lite"/>
    </source>
</evidence>